<dbReference type="Pfam" id="PF01717">
    <property type="entry name" value="Meth_synt_2"/>
    <property type="match status" value="1"/>
</dbReference>
<dbReference type="SUPFAM" id="SSF51726">
    <property type="entry name" value="UROD/MetE-like"/>
    <property type="match status" value="1"/>
</dbReference>
<dbReference type="InterPro" id="IPR002629">
    <property type="entry name" value="Met_Synth_C/arc"/>
</dbReference>
<proteinExistence type="predicted"/>
<organism evidence="2 3">
    <name type="scientific">Spongisporangium articulatum</name>
    <dbReference type="NCBI Taxonomy" id="3362603"/>
    <lineage>
        <taxon>Bacteria</taxon>
        <taxon>Bacillati</taxon>
        <taxon>Actinomycetota</taxon>
        <taxon>Actinomycetes</taxon>
        <taxon>Kineosporiales</taxon>
        <taxon>Kineosporiaceae</taxon>
        <taxon>Spongisporangium</taxon>
    </lineage>
</organism>
<dbReference type="CDD" id="cd03310">
    <property type="entry name" value="CIMS_like"/>
    <property type="match status" value="1"/>
</dbReference>
<dbReference type="InterPro" id="IPR038071">
    <property type="entry name" value="UROD/MetE-like_sf"/>
</dbReference>
<evidence type="ECO:0000313" key="3">
    <source>
        <dbReference type="Proteomes" id="UP001612915"/>
    </source>
</evidence>
<name>A0ABW8AN65_9ACTN</name>
<reference evidence="2 3" key="1">
    <citation type="submission" date="2024-10" db="EMBL/GenBank/DDBJ databases">
        <title>The Natural Products Discovery Center: Release of the First 8490 Sequenced Strains for Exploring Actinobacteria Biosynthetic Diversity.</title>
        <authorList>
            <person name="Kalkreuter E."/>
            <person name="Kautsar S.A."/>
            <person name="Yang D."/>
            <person name="Bader C.D."/>
            <person name="Teijaro C.N."/>
            <person name="Fluegel L."/>
            <person name="Davis C.M."/>
            <person name="Simpson J.R."/>
            <person name="Lauterbach L."/>
            <person name="Steele A.D."/>
            <person name="Gui C."/>
            <person name="Meng S."/>
            <person name="Li G."/>
            <person name="Viehrig K."/>
            <person name="Ye F."/>
            <person name="Su P."/>
            <person name="Kiefer A.F."/>
            <person name="Nichols A."/>
            <person name="Cepeda A.J."/>
            <person name="Yan W."/>
            <person name="Fan B."/>
            <person name="Jiang Y."/>
            <person name="Adhikari A."/>
            <person name="Zheng C.-J."/>
            <person name="Schuster L."/>
            <person name="Cowan T.M."/>
            <person name="Smanski M.J."/>
            <person name="Chevrette M.G."/>
            <person name="De Carvalho L.P.S."/>
            <person name="Shen B."/>
        </authorList>
    </citation>
    <scope>NUCLEOTIDE SEQUENCE [LARGE SCALE GENOMIC DNA]</scope>
    <source>
        <strain evidence="2 3">NPDC049639</strain>
    </source>
</reference>
<protein>
    <submittedName>
        <fullName evidence="2">Methionine synthase</fullName>
    </submittedName>
</protein>
<comment type="caution">
    <text evidence="2">The sequence shown here is derived from an EMBL/GenBank/DDBJ whole genome shotgun (WGS) entry which is preliminary data.</text>
</comment>
<evidence type="ECO:0000313" key="2">
    <source>
        <dbReference type="EMBL" id="MFI7587825.1"/>
    </source>
</evidence>
<sequence length="335" mass="34497">MGEPVHGRATGVGSWPGTDVVETMRLTFGELGDPPHLPYLPELPARGPGADMLGRSAALLVDLPVDLQPSGWRLVDRPGRDLQRAQAWLRQDLDVLAEVADGYSGPVKVQVTGPWTLAAGLWLPRLERVVVDAGACRDLVASLAEGVARHVEEVRRLVPGADVVLQLDEPGLNAVLDGTIRTASGFGRLRAVEEPLVEDGVRAVLEAAAGAGAATAVHSCAARPPVELLAKAGAQALSIDVAQLGTPGWERVAAAVEGGVALWAGCVPTSGSTSPETAADAVWRPWRQLGLDAGSAASVVVSPACGLAGVSPEQAREALATAKKAAAILADRALS</sequence>
<gene>
    <name evidence="2" type="ORF">ACIB24_12195</name>
</gene>
<keyword evidence="3" id="KW-1185">Reference proteome</keyword>
<accession>A0ABW8AN65</accession>
<dbReference type="Gene3D" id="3.20.20.210">
    <property type="match status" value="1"/>
</dbReference>
<dbReference type="Proteomes" id="UP001612915">
    <property type="component" value="Unassembled WGS sequence"/>
</dbReference>
<dbReference type="RefSeq" id="WP_398280226.1">
    <property type="nucleotide sequence ID" value="NZ_JBITLV010000003.1"/>
</dbReference>
<evidence type="ECO:0000259" key="1">
    <source>
        <dbReference type="Pfam" id="PF01717"/>
    </source>
</evidence>
<dbReference type="EMBL" id="JBITLV010000003">
    <property type="protein sequence ID" value="MFI7587825.1"/>
    <property type="molecule type" value="Genomic_DNA"/>
</dbReference>
<feature type="domain" description="Cobalamin-independent methionine synthase MetE C-terminal/archaeal" evidence="1">
    <location>
        <begin position="10"/>
        <end position="327"/>
    </location>
</feature>